<protein>
    <recommendedName>
        <fullName evidence="1">Aminotransferase</fullName>
        <ecNumber evidence="1">2.6.1.-</ecNumber>
    </recommendedName>
</protein>
<name>A0A6I6MM43_9CAUL</name>
<dbReference type="PROSITE" id="PS00105">
    <property type="entry name" value="AA_TRANSFER_CLASS_1"/>
    <property type="match status" value="1"/>
</dbReference>
<dbReference type="RefSeq" id="WP_158765330.1">
    <property type="nucleotide sequence ID" value="NZ_CP047045.1"/>
</dbReference>
<dbReference type="Pfam" id="PF00155">
    <property type="entry name" value="Aminotran_1_2"/>
    <property type="match status" value="1"/>
</dbReference>
<comment type="similarity">
    <text evidence="1">Belongs to the class-I pyridoxal-phosphate-dependent aminotransferase family.</text>
</comment>
<dbReference type="CDD" id="cd00609">
    <property type="entry name" value="AAT_like"/>
    <property type="match status" value="1"/>
</dbReference>
<evidence type="ECO:0000256" key="1">
    <source>
        <dbReference type="RuleBase" id="RU000481"/>
    </source>
</evidence>
<dbReference type="GO" id="GO:0030170">
    <property type="term" value="F:pyridoxal phosphate binding"/>
    <property type="evidence" value="ECO:0007669"/>
    <property type="project" value="InterPro"/>
</dbReference>
<evidence type="ECO:0000259" key="2">
    <source>
        <dbReference type="Pfam" id="PF00155"/>
    </source>
</evidence>
<gene>
    <name evidence="3" type="primary">aspC</name>
    <name evidence="3" type="ORF">DSM104635_01206</name>
</gene>
<dbReference type="InterPro" id="IPR015424">
    <property type="entry name" value="PyrdxlP-dep_Trfase"/>
</dbReference>
<dbReference type="InterPro" id="IPR015421">
    <property type="entry name" value="PyrdxlP-dep_Trfase_major"/>
</dbReference>
<accession>A0A6I6MM43</accession>
<keyword evidence="4" id="KW-1185">Reference proteome</keyword>
<dbReference type="GO" id="GO:0008483">
    <property type="term" value="F:transaminase activity"/>
    <property type="evidence" value="ECO:0007669"/>
    <property type="project" value="UniProtKB-KW"/>
</dbReference>
<dbReference type="Gene3D" id="3.90.1150.10">
    <property type="entry name" value="Aspartate Aminotransferase, domain 1"/>
    <property type="match status" value="1"/>
</dbReference>
<dbReference type="KEGG" id="tsv:DSM104635_01206"/>
<dbReference type="InterPro" id="IPR004838">
    <property type="entry name" value="NHTrfase_class1_PyrdxlP-BS"/>
</dbReference>
<organism evidence="3 4">
    <name type="scientific">Terricaulis silvestris</name>
    <dbReference type="NCBI Taxonomy" id="2686094"/>
    <lineage>
        <taxon>Bacteria</taxon>
        <taxon>Pseudomonadati</taxon>
        <taxon>Pseudomonadota</taxon>
        <taxon>Alphaproteobacteria</taxon>
        <taxon>Caulobacterales</taxon>
        <taxon>Caulobacteraceae</taxon>
        <taxon>Terricaulis</taxon>
    </lineage>
</organism>
<evidence type="ECO:0000313" key="3">
    <source>
        <dbReference type="EMBL" id="QGZ94388.1"/>
    </source>
</evidence>
<dbReference type="EC" id="2.6.1.-" evidence="1"/>
<sequence length="367" mass="40319">MHFPRMPIEEESPEQLGYDKIKFNLTESSVRDRTLADLNLDLGKIVLAYTDHTGHPPLRALVAARAGGVLDADNVLITAGAAAALFIVAISLLDAGDHIVVVRPNYATNIETPRAIRCAIDYVDLDFDQGFAFDIEKLKSLVRPNTKLISITTPHNPTGVALSAEQLKQIVAIAEANGAYVLVDETYREMSFVPKTPVATAYGERVISVASLSKSFGIPGIRLGWIISRDKALLYRLLCAKEQIGICGSIIDQEIGLRAVEQADAWLKQNDQAIAAAFATVKQWIAREQLLEWVEPTGGCVCFPRMREGIDTAKFYDRLNNHYGAYVGPGHWFEQSDRFFRIGYGWPTQDELAGGLAAISSALRDVS</sequence>
<dbReference type="AlphaFoldDB" id="A0A6I6MM43"/>
<dbReference type="PANTHER" id="PTHR43510">
    <property type="entry name" value="AMINOTRANSFERASE FUNCTION, HYPOTHETICAL (EUROFUNG)"/>
    <property type="match status" value="1"/>
</dbReference>
<dbReference type="Gene3D" id="3.40.640.10">
    <property type="entry name" value="Type I PLP-dependent aspartate aminotransferase-like (Major domain)"/>
    <property type="match status" value="1"/>
</dbReference>
<dbReference type="SUPFAM" id="SSF53383">
    <property type="entry name" value="PLP-dependent transferases"/>
    <property type="match status" value="1"/>
</dbReference>
<proteinExistence type="inferred from homology"/>
<dbReference type="Proteomes" id="UP000431269">
    <property type="component" value="Chromosome"/>
</dbReference>
<dbReference type="InterPro" id="IPR004839">
    <property type="entry name" value="Aminotransferase_I/II_large"/>
</dbReference>
<dbReference type="EMBL" id="CP047045">
    <property type="protein sequence ID" value="QGZ94388.1"/>
    <property type="molecule type" value="Genomic_DNA"/>
</dbReference>
<feature type="domain" description="Aminotransferase class I/classII large" evidence="2">
    <location>
        <begin position="42"/>
        <end position="352"/>
    </location>
</feature>
<evidence type="ECO:0000313" key="4">
    <source>
        <dbReference type="Proteomes" id="UP000431269"/>
    </source>
</evidence>
<dbReference type="InterPro" id="IPR015422">
    <property type="entry name" value="PyrdxlP-dep_Trfase_small"/>
</dbReference>
<comment type="cofactor">
    <cofactor evidence="1">
        <name>pyridoxal 5'-phosphate</name>
        <dbReference type="ChEBI" id="CHEBI:597326"/>
    </cofactor>
</comment>
<keyword evidence="1 3" id="KW-0032">Aminotransferase</keyword>
<dbReference type="PANTHER" id="PTHR43510:SF1">
    <property type="entry name" value="AMINOTRANSFERASE FUNCTION, HYPOTHETICAL (EUROFUNG)"/>
    <property type="match status" value="1"/>
</dbReference>
<reference evidence="4" key="1">
    <citation type="submission" date="2019-12" db="EMBL/GenBank/DDBJ databases">
        <title>Complete genome of Terracaulis silvestris 0127_4.</title>
        <authorList>
            <person name="Vieira S."/>
            <person name="Riedel T."/>
            <person name="Sproer C."/>
            <person name="Pascual J."/>
            <person name="Boedeker C."/>
            <person name="Overmann J."/>
        </authorList>
    </citation>
    <scope>NUCLEOTIDE SEQUENCE [LARGE SCALE GENOMIC DNA]</scope>
    <source>
        <strain evidence="4">0127_4</strain>
    </source>
</reference>
<keyword evidence="1 3" id="KW-0808">Transferase</keyword>